<organism evidence="2 4">
    <name type="scientific">Cucumis melo var. makuwa</name>
    <name type="common">Oriental melon</name>
    <dbReference type="NCBI Taxonomy" id="1194695"/>
    <lineage>
        <taxon>Eukaryota</taxon>
        <taxon>Viridiplantae</taxon>
        <taxon>Streptophyta</taxon>
        <taxon>Embryophyta</taxon>
        <taxon>Tracheophyta</taxon>
        <taxon>Spermatophyta</taxon>
        <taxon>Magnoliopsida</taxon>
        <taxon>eudicotyledons</taxon>
        <taxon>Gunneridae</taxon>
        <taxon>Pentapetalae</taxon>
        <taxon>rosids</taxon>
        <taxon>fabids</taxon>
        <taxon>Cucurbitales</taxon>
        <taxon>Cucurbitaceae</taxon>
        <taxon>Benincaseae</taxon>
        <taxon>Cucumis</taxon>
    </lineage>
</organism>
<dbReference type="EMBL" id="SSTE01018412">
    <property type="protein sequence ID" value="KAA0039230.1"/>
    <property type="molecule type" value="Genomic_DNA"/>
</dbReference>
<comment type="caution">
    <text evidence="2">The sequence shown here is derived from an EMBL/GenBank/DDBJ whole genome shotgun (WGS) entry which is preliminary data.</text>
</comment>
<reference evidence="3 4" key="1">
    <citation type="submission" date="2019-08" db="EMBL/GenBank/DDBJ databases">
        <title>Draft genome sequences of two oriental melons (Cucumis melo L. var makuwa).</title>
        <authorList>
            <person name="Kwon S.-Y."/>
        </authorList>
    </citation>
    <scope>NUCLEOTIDE SEQUENCE [LARGE SCALE GENOMIC DNA]</scope>
    <source>
        <strain evidence="4">cv. Chang Bougi</strain>
        <strain evidence="3">cv. SW 3</strain>
        <tissue evidence="2">Leaf</tissue>
    </source>
</reference>
<accession>A0A5D3BMT9</accession>
<dbReference type="Proteomes" id="UP000321947">
    <property type="component" value="Unassembled WGS sequence"/>
</dbReference>
<dbReference type="EMBL" id="SSTD01016718">
    <property type="protein sequence ID" value="TYK00418.1"/>
    <property type="molecule type" value="Genomic_DNA"/>
</dbReference>
<protein>
    <submittedName>
        <fullName evidence="2">Fanconi-associated nuclease 1-like protein isoform X2</fullName>
    </submittedName>
</protein>
<evidence type="ECO:0000313" key="4">
    <source>
        <dbReference type="Proteomes" id="UP000321947"/>
    </source>
</evidence>
<dbReference type="Proteomes" id="UP000321393">
    <property type="component" value="Unassembled WGS sequence"/>
</dbReference>
<dbReference type="AlphaFoldDB" id="A0A5D3BMT9"/>
<evidence type="ECO:0000313" key="1">
    <source>
        <dbReference type="EMBL" id="KAA0039230.1"/>
    </source>
</evidence>
<proteinExistence type="predicted"/>
<gene>
    <name evidence="2" type="ORF">E5676_scaffold169G00190</name>
    <name evidence="1" type="ORF">E6C27_scaffold64G00190</name>
</gene>
<name>A0A5D3BMT9_CUCMM</name>
<evidence type="ECO:0000313" key="3">
    <source>
        <dbReference type="Proteomes" id="UP000321393"/>
    </source>
</evidence>
<sequence length="107" mass="11742">MVVSTAAAAVLVGDHGFGCLVLLTKKYWILKGQPRSSQVNYLHPQAQSSLQGQLNFGILLNPSPPSEAGYLCCFDTTEADNTDMIQILNILTVSELREVMRMLKKVC</sequence>
<evidence type="ECO:0000313" key="2">
    <source>
        <dbReference type="EMBL" id="TYK00418.1"/>
    </source>
</evidence>